<gene>
    <name evidence="5" type="ORF">DXH95_08175</name>
</gene>
<feature type="domain" description="Ketoreductase" evidence="4">
    <location>
        <begin position="6"/>
        <end position="177"/>
    </location>
</feature>
<dbReference type="PROSITE" id="PS00061">
    <property type="entry name" value="ADH_SHORT"/>
    <property type="match status" value="1"/>
</dbReference>
<dbReference type="RefSeq" id="WP_115548868.1">
    <property type="nucleotide sequence ID" value="NZ_QRGP01000001.1"/>
</dbReference>
<dbReference type="GO" id="GO:0016491">
    <property type="term" value="F:oxidoreductase activity"/>
    <property type="evidence" value="ECO:0007669"/>
    <property type="project" value="UniProtKB-KW"/>
</dbReference>
<evidence type="ECO:0000256" key="1">
    <source>
        <dbReference type="ARBA" id="ARBA00006484"/>
    </source>
</evidence>
<dbReference type="SUPFAM" id="SSF51735">
    <property type="entry name" value="NAD(P)-binding Rossmann-fold domains"/>
    <property type="match status" value="1"/>
</dbReference>
<evidence type="ECO:0000256" key="2">
    <source>
        <dbReference type="ARBA" id="ARBA00023002"/>
    </source>
</evidence>
<name>A0A371BIA7_9SPHN</name>
<dbReference type="PRINTS" id="PR00081">
    <property type="entry name" value="GDHRDH"/>
</dbReference>
<dbReference type="InterPro" id="IPR020904">
    <property type="entry name" value="Sc_DH/Rdtase_CS"/>
</dbReference>
<reference evidence="6" key="1">
    <citation type="submission" date="2018-08" db="EMBL/GenBank/DDBJ databases">
        <authorList>
            <person name="Kim S.-J."/>
            <person name="Jung G.-Y."/>
        </authorList>
    </citation>
    <scope>NUCLEOTIDE SEQUENCE [LARGE SCALE GENOMIC DNA]</scope>
    <source>
        <strain evidence="6">GY_G</strain>
    </source>
</reference>
<dbReference type="InterPro" id="IPR036291">
    <property type="entry name" value="NAD(P)-bd_dom_sf"/>
</dbReference>
<evidence type="ECO:0000313" key="6">
    <source>
        <dbReference type="Proteomes" id="UP000263833"/>
    </source>
</evidence>
<dbReference type="PRINTS" id="PR00080">
    <property type="entry name" value="SDRFAMILY"/>
</dbReference>
<organism evidence="5 6">
    <name type="scientific">Sphingorhabdus pulchriflava</name>
    <dbReference type="NCBI Taxonomy" id="2292257"/>
    <lineage>
        <taxon>Bacteria</taxon>
        <taxon>Pseudomonadati</taxon>
        <taxon>Pseudomonadota</taxon>
        <taxon>Alphaproteobacteria</taxon>
        <taxon>Sphingomonadales</taxon>
        <taxon>Sphingomonadaceae</taxon>
        <taxon>Sphingorhabdus</taxon>
    </lineage>
</organism>
<evidence type="ECO:0000259" key="4">
    <source>
        <dbReference type="SMART" id="SM00822"/>
    </source>
</evidence>
<dbReference type="InterPro" id="IPR057326">
    <property type="entry name" value="KR_dom"/>
</dbReference>
<evidence type="ECO:0000313" key="5">
    <source>
        <dbReference type="EMBL" id="RDV07324.1"/>
    </source>
</evidence>
<accession>A0A371BIA7</accession>
<dbReference type="SMART" id="SM00822">
    <property type="entry name" value="PKS_KR"/>
    <property type="match status" value="1"/>
</dbReference>
<evidence type="ECO:0000256" key="3">
    <source>
        <dbReference type="RuleBase" id="RU000363"/>
    </source>
</evidence>
<dbReference type="AlphaFoldDB" id="A0A371BIA7"/>
<dbReference type="Pfam" id="PF00106">
    <property type="entry name" value="adh_short"/>
    <property type="match status" value="1"/>
</dbReference>
<dbReference type="EMBL" id="QRGP01000001">
    <property type="protein sequence ID" value="RDV07324.1"/>
    <property type="molecule type" value="Genomic_DNA"/>
</dbReference>
<dbReference type="OrthoDB" id="9810734at2"/>
<sequence>MQVSGKTILLTGGTDGIGRELAGQLKAKGATVIVTGRTPERIEAAKVAGYEVIAADLSSQAGVDAILSAVKGRNIDILINNAGLGSDHDFREAMPDLADNDRCIAANLNAPIHLITNLMPALKSRPEAMIVNVTSGLAIAPRSGGPIYCATKAGLRSYTLALRHQLRDTAIHVLEVLPPVVETKLTAGRGGKKKMSATDCAAQIVDAMETNAKEANVGMTKLLRIVESISPALARKIMINY</sequence>
<keyword evidence="6" id="KW-1185">Reference proteome</keyword>
<dbReference type="Gene3D" id="3.40.50.720">
    <property type="entry name" value="NAD(P)-binding Rossmann-like Domain"/>
    <property type="match status" value="1"/>
</dbReference>
<proteinExistence type="inferred from homology"/>
<dbReference type="GO" id="GO:0016020">
    <property type="term" value="C:membrane"/>
    <property type="evidence" value="ECO:0007669"/>
    <property type="project" value="TreeGrafter"/>
</dbReference>
<protein>
    <submittedName>
        <fullName evidence="5">SDR family NAD(P)-dependent oxidoreductase</fullName>
    </submittedName>
</protein>
<dbReference type="Proteomes" id="UP000263833">
    <property type="component" value="Unassembled WGS sequence"/>
</dbReference>
<dbReference type="PANTHER" id="PTHR44196">
    <property type="entry name" value="DEHYDROGENASE/REDUCTASE SDR FAMILY MEMBER 7B"/>
    <property type="match status" value="1"/>
</dbReference>
<keyword evidence="2" id="KW-0560">Oxidoreductase</keyword>
<comment type="caution">
    <text evidence="5">The sequence shown here is derived from an EMBL/GenBank/DDBJ whole genome shotgun (WGS) entry which is preliminary data.</text>
</comment>
<comment type="similarity">
    <text evidence="1 3">Belongs to the short-chain dehydrogenases/reductases (SDR) family.</text>
</comment>
<dbReference type="InterPro" id="IPR002347">
    <property type="entry name" value="SDR_fam"/>
</dbReference>
<dbReference type="PANTHER" id="PTHR44196:SF1">
    <property type="entry name" value="DEHYDROGENASE_REDUCTASE SDR FAMILY MEMBER 7B"/>
    <property type="match status" value="1"/>
</dbReference>